<protein>
    <submittedName>
        <fullName evidence="2">Uncharacterized protein</fullName>
    </submittedName>
</protein>
<keyword evidence="1" id="KW-0812">Transmembrane</keyword>
<accession>A0ABX7YIE4</accession>
<evidence type="ECO:0000313" key="3">
    <source>
        <dbReference type="Proteomes" id="UP000677616"/>
    </source>
</evidence>
<gene>
    <name evidence="2" type="ORF">INT76_06795</name>
</gene>
<organism evidence="2 3">
    <name type="scientific">Streptococcus oriscaviae</name>
    <dbReference type="NCBI Taxonomy" id="2781599"/>
    <lineage>
        <taxon>Bacteria</taxon>
        <taxon>Bacillati</taxon>
        <taxon>Bacillota</taxon>
        <taxon>Bacilli</taxon>
        <taxon>Lactobacillales</taxon>
        <taxon>Streptococcaceae</taxon>
        <taxon>Streptococcus</taxon>
    </lineage>
</organism>
<keyword evidence="1" id="KW-1133">Transmembrane helix</keyword>
<name>A0ABX7YIE4_9STRE</name>
<evidence type="ECO:0000313" key="2">
    <source>
        <dbReference type="EMBL" id="QUE53566.1"/>
    </source>
</evidence>
<evidence type="ECO:0000256" key="1">
    <source>
        <dbReference type="SAM" id="Phobius"/>
    </source>
</evidence>
<feature type="transmembrane region" description="Helical" evidence="1">
    <location>
        <begin position="99"/>
        <end position="116"/>
    </location>
</feature>
<keyword evidence="1" id="KW-0472">Membrane</keyword>
<dbReference type="RefSeq" id="WP_212569739.1">
    <property type="nucleotide sequence ID" value="NZ_CP073084.1"/>
</dbReference>
<dbReference type="Proteomes" id="UP000677616">
    <property type="component" value="Chromosome"/>
</dbReference>
<dbReference type="EMBL" id="CP073084">
    <property type="protein sequence ID" value="QUE53566.1"/>
    <property type="molecule type" value="Genomic_DNA"/>
</dbReference>
<proteinExistence type="predicted"/>
<sequence>MKIKDFLKQVMSDVRLEVAEYDDFYNGYVTTEVFTGRPEDILEKKTLSAMQENFLGLDISQVEFYQFKNNGFTCICITQRIGENVVDEDEELSKQNKEAVLAFLTTVCIIILVAILDSILHPDLVYEIIDKFKQCLLIWTI</sequence>
<reference evidence="2 3" key="1">
    <citation type="submission" date="2021-04" db="EMBL/GenBank/DDBJ databases">
        <title>Complete genome sequence of a novel Streptococcus species.</title>
        <authorList>
            <person name="Teng J.L.L."/>
        </authorList>
    </citation>
    <scope>NUCLEOTIDE SEQUENCE [LARGE SCALE GENOMIC DNA]</scope>
    <source>
        <strain evidence="2 3">HKU75</strain>
    </source>
</reference>
<keyword evidence="3" id="KW-1185">Reference proteome</keyword>